<dbReference type="RefSeq" id="WP_084670800.1">
    <property type="nucleotide sequence ID" value="NZ_FQUI01000058.1"/>
</dbReference>
<protein>
    <submittedName>
        <fullName evidence="2">Purine-binding chemotaxis protein CheW</fullName>
    </submittedName>
</protein>
<dbReference type="InterPro" id="IPR002545">
    <property type="entry name" value="CheW-lke_dom"/>
</dbReference>
<dbReference type="SUPFAM" id="SSF50341">
    <property type="entry name" value="CheW-like"/>
    <property type="match status" value="1"/>
</dbReference>
<sequence>MAIELKAVSFRIEDEKFAIDINHVDTVIEYQKTTKVPESLDFIEGIVNFRNGVLPVVNLRIKFNYPQFEDKNKAKVLVVKIEDKKFGLMVDEVKEVINIKQEQVEEPPTVGGAKADYISGIIKTDDSMIFLIDVEKILSKEEKIELEKVIK</sequence>
<dbReference type="STRING" id="1122195.SAMN02745164_02166"/>
<gene>
    <name evidence="2" type="ORF">SAMN02745164_02166</name>
</gene>
<dbReference type="InterPro" id="IPR039315">
    <property type="entry name" value="CheW"/>
</dbReference>
<dbReference type="PANTHER" id="PTHR22617:SF23">
    <property type="entry name" value="CHEMOTAXIS PROTEIN CHEW"/>
    <property type="match status" value="1"/>
</dbReference>
<dbReference type="EMBL" id="FQUI01000058">
    <property type="protein sequence ID" value="SHF28378.1"/>
    <property type="molecule type" value="Genomic_DNA"/>
</dbReference>
<keyword evidence="3" id="KW-1185">Reference proteome</keyword>
<evidence type="ECO:0000313" key="3">
    <source>
        <dbReference type="Proteomes" id="UP000184334"/>
    </source>
</evidence>
<dbReference type="PROSITE" id="PS50851">
    <property type="entry name" value="CHEW"/>
    <property type="match status" value="1"/>
</dbReference>
<organism evidence="2 3">
    <name type="scientific">Marinitoga hydrogenitolerans (strain DSM 16785 / JCM 12826 / AT1271)</name>
    <dbReference type="NCBI Taxonomy" id="1122195"/>
    <lineage>
        <taxon>Bacteria</taxon>
        <taxon>Thermotogati</taxon>
        <taxon>Thermotogota</taxon>
        <taxon>Thermotogae</taxon>
        <taxon>Petrotogales</taxon>
        <taxon>Petrotogaceae</taxon>
        <taxon>Marinitoga</taxon>
    </lineage>
</organism>
<dbReference type="Proteomes" id="UP000184334">
    <property type="component" value="Unassembled WGS sequence"/>
</dbReference>
<dbReference type="GO" id="GO:0005829">
    <property type="term" value="C:cytosol"/>
    <property type="evidence" value="ECO:0007669"/>
    <property type="project" value="TreeGrafter"/>
</dbReference>
<dbReference type="SMART" id="SM00260">
    <property type="entry name" value="CheW"/>
    <property type="match status" value="1"/>
</dbReference>
<evidence type="ECO:0000259" key="1">
    <source>
        <dbReference type="PROSITE" id="PS50851"/>
    </source>
</evidence>
<dbReference type="GO" id="GO:0006935">
    <property type="term" value="P:chemotaxis"/>
    <property type="evidence" value="ECO:0007669"/>
    <property type="project" value="InterPro"/>
</dbReference>
<dbReference type="AlphaFoldDB" id="A0A1M5ADN6"/>
<accession>A0A1M5ADN6</accession>
<dbReference type="InterPro" id="IPR036061">
    <property type="entry name" value="CheW-like_dom_sf"/>
</dbReference>
<dbReference type="Gene3D" id="2.30.30.40">
    <property type="entry name" value="SH3 Domains"/>
    <property type="match status" value="1"/>
</dbReference>
<dbReference type="Pfam" id="PF01584">
    <property type="entry name" value="CheW"/>
    <property type="match status" value="1"/>
</dbReference>
<reference evidence="2" key="1">
    <citation type="submission" date="2016-11" db="EMBL/GenBank/DDBJ databases">
        <authorList>
            <person name="Varghese N."/>
            <person name="Submissions S."/>
        </authorList>
    </citation>
    <scope>NUCLEOTIDE SEQUENCE [LARGE SCALE GENOMIC DNA]</scope>
    <source>
        <strain evidence="2">DSM 16785</strain>
    </source>
</reference>
<feature type="domain" description="CheW-like" evidence="1">
    <location>
        <begin position="4"/>
        <end position="143"/>
    </location>
</feature>
<evidence type="ECO:0000313" key="2">
    <source>
        <dbReference type="EMBL" id="SHF28378.1"/>
    </source>
</evidence>
<dbReference type="OrthoDB" id="9794382at2"/>
<comment type="caution">
    <text evidence="2">The sequence shown here is derived from an EMBL/GenBank/DDBJ whole genome shotgun (WGS) entry which is preliminary data.</text>
</comment>
<dbReference type="Gene3D" id="2.40.50.180">
    <property type="entry name" value="CheA-289, Domain 4"/>
    <property type="match status" value="1"/>
</dbReference>
<proteinExistence type="predicted"/>
<name>A0A1M5ADN6_MARH1</name>
<dbReference type="GO" id="GO:0007165">
    <property type="term" value="P:signal transduction"/>
    <property type="evidence" value="ECO:0007669"/>
    <property type="project" value="InterPro"/>
</dbReference>
<dbReference type="PANTHER" id="PTHR22617">
    <property type="entry name" value="CHEMOTAXIS SENSOR HISTIDINE KINASE-RELATED"/>
    <property type="match status" value="1"/>
</dbReference>